<sequence length="76" mass="8731">MVFVGGLGIDVLVSAFVLVVKKNCNCYLRHNPRCQRKNNRSTNSQTLEHLADRSRQPLACSYSVNWSVRIRLFVNH</sequence>
<dbReference type="Proteomes" id="UP000887572">
    <property type="component" value="Unplaced"/>
</dbReference>
<accession>A0A914I406</accession>
<reference evidence="3" key="1">
    <citation type="submission" date="2022-11" db="UniProtKB">
        <authorList>
            <consortium name="WormBaseParasite"/>
        </authorList>
    </citation>
    <scope>IDENTIFICATION</scope>
</reference>
<evidence type="ECO:0000313" key="3">
    <source>
        <dbReference type="WBParaSite" id="Gr19_v10_g6394.t1"/>
    </source>
</evidence>
<evidence type="ECO:0000313" key="2">
    <source>
        <dbReference type="Proteomes" id="UP000887572"/>
    </source>
</evidence>
<name>A0A914I406_GLORO</name>
<evidence type="ECO:0000256" key="1">
    <source>
        <dbReference type="SAM" id="SignalP"/>
    </source>
</evidence>
<dbReference type="AlphaFoldDB" id="A0A914I406"/>
<feature type="signal peptide" evidence="1">
    <location>
        <begin position="1"/>
        <end position="15"/>
    </location>
</feature>
<feature type="chain" id="PRO_5037824516" evidence="1">
    <location>
        <begin position="16"/>
        <end position="76"/>
    </location>
</feature>
<keyword evidence="1" id="KW-0732">Signal</keyword>
<protein>
    <submittedName>
        <fullName evidence="3">Secreted protein</fullName>
    </submittedName>
</protein>
<dbReference type="WBParaSite" id="Gr19_v10_g6394.t1">
    <property type="protein sequence ID" value="Gr19_v10_g6394.t1"/>
    <property type="gene ID" value="Gr19_v10_g6394"/>
</dbReference>
<keyword evidence="2" id="KW-1185">Reference proteome</keyword>
<organism evidence="2 3">
    <name type="scientific">Globodera rostochiensis</name>
    <name type="common">Golden nematode worm</name>
    <name type="synonym">Heterodera rostochiensis</name>
    <dbReference type="NCBI Taxonomy" id="31243"/>
    <lineage>
        <taxon>Eukaryota</taxon>
        <taxon>Metazoa</taxon>
        <taxon>Ecdysozoa</taxon>
        <taxon>Nematoda</taxon>
        <taxon>Chromadorea</taxon>
        <taxon>Rhabditida</taxon>
        <taxon>Tylenchina</taxon>
        <taxon>Tylenchomorpha</taxon>
        <taxon>Tylenchoidea</taxon>
        <taxon>Heteroderidae</taxon>
        <taxon>Heteroderinae</taxon>
        <taxon>Globodera</taxon>
    </lineage>
</organism>
<proteinExistence type="predicted"/>